<dbReference type="Proteomes" id="UP000215459">
    <property type="component" value="Unassembled WGS sequence"/>
</dbReference>
<evidence type="ECO:0000313" key="1">
    <source>
        <dbReference type="EMBL" id="OYD08014.1"/>
    </source>
</evidence>
<dbReference type="EMBL" id="NOWF01000004">
    <property type="protein sequence ID" value="OYD08014.1"/>
    <property type="molecule type" value="Genomic_DNA"/>
</dbReference>
<comment type="caution">
    <text evidence="1">The sequence shown here is derived from an EMBL/GenBank/DDBJ whole genome shotgun (WGS) entry which is preliminary data.</text>
</comment>
<sequence length="66" mass="7544">MPLARKNNKTECRTQPRSVKTCSITTLLKVGNFENAVMMLLNHRKQGLFPVETILCQTARDSIPLW</sequence>
<dbReference type="AlphaFoldDB" id="A0A235B6T9"/>
<keyword evidence="2" id="KW-1185">Reference proteome</keyword>
<organism evidence="1 2">
    <name type="scientific">Paludifilum halophilum</name>
    <dbReference type="NCBI Taxonomy" id="1642702"/>
    <lineage>
        <taxon>Bacteria</taxon>
        <taxon>Bacillati</taxon>
        <taxon>Bacillota</taxon>
        <taxon>Bacilli</taxon>
        <taxon>Bacillales</taxon>
        <taxon>Thermoactinomycetaceae</taxon>
        <taxon>Paludifilum</taxon>
    </lineage>
</organism>
<reference evidence="1 2" key="1">
    <citation type="submission" date="2017-07" db="EMBL/GenBank/DDBJ databases">
        <title>The genome sequence of Paludifilum halophilum highlights mechanisms for microbial adaptation to high salt environemnts.</title>
        <authorList>
            <person name="Belbahri L."/>
        </authorList>
    </citation>
    <scope>NUCLEOTIDE SEQUENCE [LARGE SCALE GENOMIC DNA]</scope>
    <source>
        <strain evidence="1 2">DSM 102817</strain>
    </source>
</reference>
<protein>
    <submittedName>
        <fullName evidence="1">Uncharacterized protein</fullName>
    </submittedName>
</protein>
<proteinExistence type="predicted"/>
<name>A0A235B6T9_9BACL</name>
<evidence type="ECO:0000313" key="2">
    <source>
        <dbReference type="Proteomes" id="UP000215459"/>
    </source>
</evidence>
<accession>A0A235B6T9</accession>
<gene>
    <name evidence="1" type="ORF">CHM34_07820</name>
</gene>